<proteinExistence type="predicted"/>
<organism evidence="1">
    <name type="scientific">marine sediment metagenome</name>
    <dbReference type="NCBI Taxonomy" id="412755"/>
    <lineage>
        <taxon>unclassified sequences</taxon>
        <taxon>metagenomes</taxon>
        <taxon>ecological metagenomes</taxon>
    </lineage>
</organism>
<feature type="non-terminal residue" evidence="1">
    <location>
        <position position="1"/>
    </location>
</feature>
<comment type="caution">
    <text evidence="1">The sequence shown here is derived from an EMBL/GenBank/DDBJ whole genome shotgun (WGS) entry which is preliminary data.</text>
</comment>
<evidence type="ECO:0000313" key="1">
    <source>
        <dbReference type="EMBL" id="GAI00933.1"/>
    </source>
</evidence>
<sequence>AKTCATASPYHASHAKKGVLSGLTLAIKWFEALAKWKF</sequence>
<gene>
    <name evidence="1" type="ORF">S03H2_71284</name>
</gene>
<dbReference type="AlphaFoldDB" id="X1K322"/>
<reference evidence="1" key="1">
    <citation type="journal article" date="2014" name="Front. Microbiol.">
        <title>High frequency of phylogenetically diverse reductive dehalogenase-homologous genes in deep subseafloor sedimentary metagenomes.</title>
        <authorList>
            <person name="Kawai M."/>
            <person name="Futagami T."/>
            <person name="Toyoda A."/>
            <person name="Takaki Y."/>
            <person name="Nishi S."/>
            <person name="Hori S."/>
            <person name="Arai W."/>
            <person name="Tsubouchi T."/>
            <person name="Morono Y."/>
            <person name="Uchiyama I."/>
            <person name="Ito T."/>
            <person name="Fujiyama A."/>
            <person name="Inagaki F."/>
            <person name="Takami H."/>
        </authorList>
    </citation>
    <scope>NUCLEOTIDE SEQUENCE</scope>
    <source>
        <strain evidence="1">Expedition CK06-06</strain>
    </source>
</reference>
<name>X1K322_9ZZZZ</name>
<dbReference type="EMBL" id="BARU01047647">
    <property type="protein sequence ID" value="GAI00933.1"/>
    <property type="molecule type" value="Genomic_DNA"/>
</dbReference>
<protein>
    <submittedName>
        <fullName evidence="1">Uncharacterized protein</fullName>
    </submittedName>
</protein>
<accession>X1K322</accession>